<comment type="caution">
    <text evidence="5">The sequence shown here is derived from an EMBL/GenBank/DDBJ whole genome shotgun (WGS) entry which is preliminary data.</text>
</comment>
<evidence type="ECO:0000313" key="6">
    <source>
        <dbReference type="Proteomes" id="UP000694287"/>
    </source>
</evidence>
<name>A0ABS6UV17_9PSEU</name>
<evidence type="ECO:0000256" key="2">
    <source>
        <dbReference type="SAM" id="MobiDB-lite"/>
    </source>
</evidence>
<gene>
    <name evidence="5" type="ORF">I4I81_17800</name>
</gene>
<dbReference type="NCBIfam" id="TIGR00350">
    <property type="entry name" value="lytR_cpsA_psr"/>
    <property type="match status" value="1"/>
</dbReference>
<dbReference type="EMBL" id="JADQDK010000001">
    <property type="protein sequence ID" value="MBW0136105.1"/>
    <property type="molecule type" value="Genomic_DNA"/>
</dbReference>
<feature type="region of interest" description="Disordered" evidence="2">
    <location>
        <begin position="1"/>
        <end position="285"/>
    </location>
</feature>
<feature type="domain" description="Cell envelope-related transcriptional attenuator" evidence="4">
    <location>
        <begin position="450"/>
        <end position="634"/>
    </location>
</feature>
<feature type="transmembrane region" description="Helical" evidence="3">
    <location>
        <begin position="312"/>
        <end position="333"/>
    </location>
</feature>
<protein>
    <submittedName>
        <fullName evidence="5">LCP family protein</fullName>
    </submittedName>
</protein>
<keyword evidence="3" id="KW-0812">Transmembrane</keyword>
<organism evidence="5 6">
    <name type="scientific">Pseudonocardia abyssalis</name>
    <dbReference type="NCBI Taxonomy" id="2792008"/>
    <lineage>
        <taxon>Bacteria</taxon>
        <taxon>Bacillati</taxon>
        <taxon>Actinomycetota</taxon>
        <taxon>Actinomycetes</taxon>
        <taxon>Pseudonocardiales</taxon>
        <taxon>Pseudonocardiaceae</taxon>
        <taxon>Pseudonocardia</taxon>
    </lineage>
</organism>
<evidence type="ECO:0000259" key="4">
    <source>
        <dbReference type="Pfam" id="PF03816"/>
    </source>
</evidence>
<evidence type="ECO:0000313" key="5">
    <source>
        <dbReference type="EMBL" id="MBW0136105.1"/>
    </source>
</evidence>
<feature type="compositionally biased region" description="Basic and acidic residues" evidence="2">
    <location>
        <begin position="24"/>
        <end position="68"/>
    </location>
</feature>
<keyword evidence="3" id="KW-1133">Transmembrane helix</keyword>
<feature type="compositionally biased region" description="Basic and acidic residues" evidence="2">
    <location>
        <begin position="108"/>
        <end position="128"/>
    </location>
</feature>
<sequence length="768" mass="80812">MDDRARPGRDRTPPRPDPGSDAPWPRRSERERLEQQRREAERREVERRDLERRELERERRELERERRERGRTRATGRAVPPPPSRRRPAAEPPLVEDPTRPVAPRLRSSYERGAADAARRAAPRRDPAEPVTRITPRPPAARPTPADEDDLRTRPVRRTPPADAGRRPSRPSGTPGSGSGPGSASGSPSTAPPAKATAATAGPPKAAAPATAKPTRTEAAGTPAHGATGSGGAATARAATARAATGKAAADEVDKAAAGKDPATRGRRGTPPPVRRTGRRRPRTLGRALLTTAAATVAPGSGHLMLHRRRTGWLILGPFLLAIATLVALLATLRRSDLLALLLSSRGLAVAAVACVVAALAWIAVIVRTWLISQPRGLDTGHRAVGVAVVTALCLVVAAPLGFAANLANSSRTVLGDLFADDAGSAAALGPRVNLLLVGSDAGPDRTGTRTDTMMVASIDTTSGRTTLFSLPRNIAYAQFPPGSPMAEEFPDGFHDSAGPSGNYYLNAVYAYGHEYPDLAPAGPTDDPGLNLLHQTISYMLGLDLDYFVELDMAGFAAIIDSLGGVRVDVGPDRIPIGGISPTGRAVPPTGYIEPGVQQLSGEDALAFARSRTNSTDYVRMGRQRCLLQNILDQNQPTELLTNFQSIATATTDSVSTDIPQQALPALLSVADGPIQLESVAFDPNLPDPDQSDGRFNTGDPNFDLMREVVQDAITRDPAATPPTVAAAPSDIPQTNEADEDAEGGGSGTDGTSEAPLTSTPVSVAQAC</sequence>
<feature type="compositionally biased region" description="Low complexity" evidence="2">
    <location>
        <begin position="718"/>
        <end position="729"/>
    </location>
</feature>
<dbReference type="InterPro" id="IPR050922">
    <property type="entry name" value="LytR/CpsA/Psr_CW_biosynth"/>
</dbReference>
<accession>A0ABS6UV17</accession>
<dbReference type="PANTHER" id="PTHR33392:SF6">
    <property type="entry name" value="POLYISOPRENYL-TEICHOIC ACID--PEPTIDOGLYCAN TEICHOIC ACID TRANSFERASE TAGU"/>
    <property type="match status" value="1"/>
</dbReference>
<reference evidence="5 6" key="1">
    <citation type="submission" date="2020-11" db="EMBL/GenBank/DDBJ databases">
        <title>Pseudonocardia abyssalis sp. nov. and Pseudonocardia oceani sp. nov., description and phylogenomic analysis of two novel actinomycetes isolated from the deep Southern Ocean.</title>
        <authorList>
            <person name="Parra J."/>
        </authorList>
    </citation>
    <scope>NUCLEOTIDE SEQUENCE [LARGE SCALE GENOMIC DNA]</scope>
    <source>
        <strain evidence="5 6">KRD-168</strain>
    </source>
</reference>
<dbReference type="RefSeq" id="WP_218616203.1">
    <property type="nucleotide sequence ID" value="NZ_JADQDK010000001.1"/>
</dbReference>
<keyword evidence="3" id="KW-0472">Membrane</keyword>
<feature type="compositionally biased region" description="Polar residues" evidence="2">
    <location>
        <begin position="756"/>
        <end position="768"/>
    </location>
</feature>
<feature type="compositionally biased region" description="Basic and acidic residues" evidence="2">
    <location>
        <begin position="1"/>
        <end position="14"/>
    </location>
</feature>
<feature type="compositionally biased region" description="Low complexity" evidence="2">
    <location>
        <begin position="184"/>
        <end position="248"/>
    </location>
</feature>
<dbReference type="InterPro" id="IPR004474">
    <property type="entry name" value="LytR_CpsA_psr"/>
</dbReference>
<feature type="transmembrane region" description="Helical" evidence="3">
    <location>
        <begin position="345"/>
        <end position="372"/>
    </location>
</feature>
<dbReference type="Proteomes" id="UP000694287">
    <property type="component" value="Unassembled WGS sequence"/>
</dbReference>
<keyword evidence="6" id="KW-1185">Reference proteome</keyword>
<feature type="region of interest" description="Disordered" evidence="2">
    <location>
        <begin position="681"/>
        <end position="701"/>
    </location>
</feature>
<evidence type="ECO:0000256" key="3">
    <source>
        <dbReference type="SAM" id="Phobius"/>
    </source>
</evidence>
<dbReference type="PANTHER" id="PTHR33392">
    <property type="entry name" value="POLYISOPRENYL-TEICHOIC ACID--PEPTIDOGLYCAN TEICHOIC ACID TRANSFERASE TAGU"/>
    <property type="match status" value="1"/>
</dbReference>
<comment type="similarity">
    <text evidence="1">Belongs to the LytR/CpsA/Psr (LCP) family.</text>
</comment>
<feature type="compositionally biased region" description="Basic and acidic residues" evidence="2">
    <location>
        <begin position="249"/>
        <end position="264"/>
    </location>
</feature>
<feature type="region of interest" description="Disordered" evidence="2">
    <location>
        <begin position="716"/>
        <end position="768"/>
    </location>
</feature>
<dbReference type="Pfam" id="PF03816">
    <property type="entry name" value="LytR_cpsA_psr"/>
    <property type="match status" value="1"/>
</dbReference>
<proteinExistence type="inferred from homology"/>
<feature type="transmembrane region" description="Helical" evidence="3">
    <location>
        <begin position="384"/>
        <end position="405"/>
    </location>
</feature>
<evidence type="ECO:0000256" key="1">
    <source>
        <dbReference type="ARBA" id="ARBA00006068"/>
    </source>
</evidence>